<keyword evidence="7" id="KW-1185">Reference proteome</keyword>
<feature type="transmembrane region" description="Helical" evidence="5">
    <location>
        <begin position="39"/>
        <end position="59"/>
    </location>
</feature>
<comment type="subcellular location">
    <subcellularLocation>
        <location evidence="1">Membrane</location>
        <topology evidence="1">Multi-pass membrane protein</topology>
    </subcellularLocation>
</comment>
<feature type="transmembrane region" description="Helical" evidence="5">
    <location>
        <begin position="71"/>
        <end position="91"/>
    </location>
</feature>
<evidence type="ECO:0000313" key="6">
    <source>
        <dbReference type="EMBL" id="KJL46189.1"/>
    </source>
</evidence>
<evidence type="ECO:0000256" key="4">
    <source>
        <dbReference type="ARBA" id="ARBA00023136"/>
    </source>
</evidence>
<dbReference type="PANTHER" id="PTHR33514:SF13">
    <property type="entry name" value="PROTEIN ABCI12, CHLOROPLASTIC"/>
    <property type="match status" value="1"/>
</dbReference>
<dbReference type="STRING" id="273678.RS84_02813"/>
<sequence length="198" mass="20815">MIQLYVPGASVVHRLGAGAKLLALAVAALVLSLVSPDPWGIAAALAGVTALYLLARLPLRVLAAEIWRLRWLMVVLGGALLVFVGPLAAWISTGRVVTIVLLASLLTLTTRMGDLIDVLRRLIAPARRFGVDPESVTMTIALTITMIPVVAGFASQVREAQRARGAARSGLHGVVPLMVRTLRHADDVADALAARGAV</sequence>
<keyword evidence="4 5" id="KW-0472">Membrane</keyword>
<dbReference type="RefSeq" id="WP_152641837.1">
    <property type="nucleotide sequence ID" value="NZ_JYJB01000010.1"/>
</dbReference>
<protein>
    <submittedName>
        <fullName evidence="6">Energy-coupling factor transporter transmembrane protein BioN</fullName>
    </submittedName>
</protein>
<keyword evidence="3 5" id="KW-1133">Transmembrane helix</keyword>
<dbReference type="Proteomes" id="UP000033900">
    <property type="component" value="Unassembled WGS sequence"/>
</dbReference>
<organism evidence="6 7">
    <name type="scientific">Microbacterium hydrocarbonoxydans</name>
    <dbReference type="NCBI Taxonomy" id="273678"/>
    <lineage>
        <taxon>Bacteria</taxon>
        <taxon>Bacillati</taxon>
        <taxon>Actinomycetota</taxon>
        <taxon>Actinomycetes</taxon>
        <taxon>Micrococcales</taxon>
        <taxon>Microbacteriaceae</taxon>
        <taxon>Microbacterium</taxon>
    </lineage>
</organism>
<reference evidence="6 7" key="1">
    <citation type="submission" date="2015-02" db="EMBL/GenBank/DDBJ databases">
        <title>Draft genome sequences of ten Microbacterium spp. with emphasis on heavy metal contaminated environments.</title>
        <authorList>
            <person name="Corretto E."/>
        </authorList>
    </citation>
    <scope>NUCLEOTIDE SEQUENCE [LARGE SCALE GENOMIC DNA]</scope>
    <source>
        <strain evidence="6 7">SA35</strain>
    </source>
</reference>
<comment type="caution">
    <text evidence="6">The sequence shown here is derived from an EMBL/GenBank/DDBJ whole genome shotgun (WGS) entry which is preliminary data.</text>
</comment>
<feature type="transmembrane region" description="Helical" evidence="5">
    <location>
        <begin position="136"/>
        <end position="154"/>
    </location>
</feature>
<keyword evidence="2 5" id="KW-0812">Transmembrane</keyword>
<feature type="transmembrane region" description="Helical" evidence="5">
    <location>
        <begin position="12"/>
        <end position="33"/>
    </location>
</feature>
<gene>
    <name evidence="6" type="primary">bioN</name>
    <name evidence="6" type="ORF">RS84_02813</name>
</gene>
<evidence type="ECO:0000313" key="7">
    <source>
        <dbReference type="Proteomes" id="UP000033900"/>
    </source>
</evidence>
<evidence type="ECO:0000256" key="3">
    <source>
        <dbReference type="ARBA" id="ARBA00022989"/>
    </source>
</evidence>
<dbReference type="OrthoDB" id="509049at2"/>
<proteinExistence type="predicted"/>
<name>A0A0M2HHK7_9MICO</name>
<accession>A0A0M2HHK7</accession>
<dbReference type="AlphaFoldDB" id="A0A0M2HHK7"/>
<dbReference type="Pfam" id="PF02361">
    <property type="entry name" value="CbiQ"/>
    <property type="match status" value="1"/>
</dbReference>
<dbReference type="EMBL" id="JYJB01000010">
    <property type="protein sequence ID" value="KJL46189.1"/>
    <property type="molecule type" value="Genomic_DNA"/>
</dbReference>
<evidence type="ECO:0000256" key="2">
    <source>
        <dbReference type="ARBA" id="ARBA00022692"/>
    </source>
</evidence>
<dbReference type="PANTHER" id="PTHR33514">
    <property type="entry name" value="PROTEIN ABCI12, CHLOROPLASTIC"/>
    <property type="match status" value="1"/>
</dbReference>
<evidence type="ECO:0000256" key="1">
    <source>
        <dbReference type="ARBA" id="ARBA00004141"/>
    </source>
</evidence>
<dbReference type="InterPro" id="IPR003339">
    <property type="entry name" value="ABC/ECF_trnsptr_transmembrane"/>
</dbReference>
<evidence type="ECO:0000256" key="5">
    <source>
        <dbReference type="SAM" id="Phobius"/>
    </source>
</evidence>
<dbReference type="GO" id="GO:0005886">
    <property type="term" value="C:plasma membrane"/>
    <property type="evidence" value="ECO:0007669"/>
    <property type="project" value="TreeGrafter"/>
</dbReference>